<evidence type="ECO:0000256" key="10">
    <source>
        <dbReference type="ARBA" id="ARBA00022909"/>
    </source>
</evidence>
<evidence type="ECO:0000256" key="2">
    <source>
        <dbReference type="ARBA" id="ARBA00001946"/>
    </source>
</evidence>
<evidence type="ECO:0000256" key="1">
    <source>
        <dbReference type="ARBA" id="ARBA00000012"/>
    </source>
</evidence>
<evidence type="ECO:0000313" key="14">
    <source>
        <dbReference type="EMBL" id="PIU41513.1"/>
    </source>
</evidence>
<dbReference type="GO" id="GO:0004156">
    <property type="term" value="F:dihydropteroate synthase activity"/>
    <property type="evidence" value="ECO:0007669"/>
    <property type="project" value="UniProtKB-EC"/>
</dbReference>
<dbReference type="InterPro" id="IPR006390">
    <property type="entry name" value="DHP_synth_dom"/>
</dbReference>
<reference evidence="14 15" key="1">
    <citation type="submission" date="2017-09" db="EMBL/GenBank/DDBJ databases">
        <title>Depth-based differentiation of microbial function through sediment-hosted aquifers and enrichment of novel symbionts in the deep terrestrial subsurface.</title>
        <authorList>
            <person name="Probst A.J."/>
            <person name="Ladd B."/>
            <person name="Jarett J.K."/>
            <person name="Geller-Mcgrath D.E."/>
            <person name="Sieber C.M."/>
            <person name="Emerson J.B."/>
            <person name="Anantharaman K."/>
            <person name="Thomas B.C."/>
            <person name="Malmstrom R."/>
            <person name="Stieglmeier M."/>
            <person name="Klingl A."/>
            <person name="Woyke T."/>
            <person name="Ryan C.M."/>
            <person name="Banfield J.F."/>
        </authorList>
    </citation>
    <scope>NUCLEOTIDE SEQUENCE [LARGE SCALE GENOMIC DNA]</scope>
    <source>
        <strain evidence="14">CG07_land_8_20_14_0_80_42_15</strain>
    </source>
</reference>
<comment type="caution">
    <text evidence="14">The sequence shown here is derived from an EMBL/GenBank/DDBJ whole genome shotgun (WGS) entry which is preliminary data.</text>
</comment>
<comment type="catalytic activity">
    <reaction evidence="1">
        <text>(7,8-dihydropterin-6-yl)methyl diphosphate + 4-aminobenzoate = 7,8-dihydropteroate + diphosphate</text>
        <dbReference type="Rhea" id="RHEA:19949"/>
        <dbReference type="ChEBI" id="CHEBI:17836"/>
        <dbReference type="ChEBI" id="CHEBI:17839"/>
        <dbReference type="ChEBI" id="CHEBI:33019"/>
        <dbReference type="ChEBI" id="CHEBI:72950"/>
        <dbReference type="EC" id="2.5.1.15"/>
    </reaction>
</comment>
<proteinExistence type="inferred from homology"/>
<dbReference type="InterPro" id="IPR000489">
    <property type="entry name" value="Pterin-binding_dom"/>
</dbReference>
<dbReference type="PANTHER" id="PTHR20941">
    <property type="entry name" value="FOLATE SYNTHESIS PROTEINS"/>
    <property type="match status" value="1"/>
</dbReference>
<dbReference type="GO" id="GO:0005829">
    <property type="term" value="C:cytosol"/>
    <property type="evidence" value="ECO:0007669"/>
    <property type="project" value="TreeGrafter"/>
</dbReference>
<dbReference type="EC" id="2.5.1.15" evidence="5 12"/>
<gene>
    <name evidence="14" type="primary">folP</name>
    <name evidence="14" type="ORF">COS99_05015</name>
</gene>
<dbReference type="InterPro" id="IPR045031">
    <property type="entry name" value="DHP_synth-like"/>
</dbReference>
<dbReference type="AlphaFoldDB" id="A0A2J0L0B2"/>
<dbReference type="PROSITE" id="PS50972">
    <property type="entry name" value="PTERIN_BINDING"/>
    <property type="match status" value="1"/>
</dbReference>
<keyword evidence="10 12" id="KW-0289">Folate biosynthesis</keyword>
<dbReference type="Pfam" id="PF00809">
    <property type="entry name" value="Pterin_bind"/>
    <property type="match status" value="1"/>
</dbReference>
<keyword evidence="7 12" id="KW-0808">Transferase</keyword>
<evidence type="ECO:0000256" key="12">
    <source>
        <dbReference type="RuleBase" id="RU361205"/>
    </source>
</evidence>
<dbReference type="InterPro" id="IPR011005">
    <property type="entry name" value="Dihydropteroate_synth-like_sf"/>
</dbReference>
<dbReference type="EMBL" id="PEWV01000052">
    <property type="protein sequence ID" value="PIU41513.1"/>
    <property type="molecule type" value="Genomic_DNA"/>
</dbReference>
<feature type="domain" description="Pterin-binding" evidence="13">
    <location>
        <begin position="32"/>
        <end position="285"/>
    </location>
</feature>
<evidence type="ECO:0000256" key="8">
    <source>
        <dbReference type="ARBA" id="ARBA00022723"/>
    </source>
</evidence>
<comment type="similarity">
    <text evidence="4 12">Belongs to the DHPS family.</text>
</comment>
<evidence type="ECO:0000256" key="6">
    <source>
        <dbReference type="ARBA" id="ARBA00016919"/>
    </source>
</evidence>
<dbReference type="FunFam" id="3.20.20.20:FF:000006">
    <property type="entry name" value="Dihydropteroate synthase"/>
    <property type="match status" value="1"/>
</dbReference>
<accession>A0A2J0L0B2</accession>
<evidence type="ECO:0000313" key="15">
    <source>
        <dbReference type="Proteomes" id="UP000230052"/>
    </source>
</evidence>
<dbReference type="PANTHER" id="PTHR20941:SF1">
    <property type="entry name" value="FOLIC ACID SYNTHESIS PROTEIN FOL1"/>
    <property type="match status" value="1"/>
</dbReference>
<organism evidence="14 15">
    <name type="scientific">Candidatus Aquitaenariimonas noxiae</name>
    <dbReference type="NCBI Taxonomy" id="1974741"/>
    <lineage>
        <taxon>Bacteria</taxon>
        <taxon>Pseudomonadati</taxon>
        <taxon>Candidatus Omnitrophota</taxon>
        <taxon>Candidatus Aquitaenariimonas</taxon>
    </lineage>
</organism>
<dbReference type="PROSITE" id="PS00793">
    <property type="entry name" value="DHPS_2"/>
    <property type="match status" value="1"/>
</dbReference>
<dbReference type="Gene3D" id="3.20.20.20">
    <property type="entry name" value="Dihydropteroate synthase-like"/>
    <property type="match status" value="1"/>
</dbReference>
<evidence type="ECO:0000256" key="4">
    <source>
        <dbReference type="ARBA" id="ARBA00009503"/>
    </source>
</evidence>
<dbReference type="GO" id="GO:0046654">
    <property type="term" value="P:tetrahydrofolate biosynthetic process"/>
    <property type="evidence" value="ECO:0007669"/>
    <property type="project" value="UniProtKB-UniPathway"/>
</dbReference>
<protein>
    <recommendedName>
        <fullName evidence="6 12">Dihydropteroate synthase</fullName>
        <shortName evidence="12">DHPS</shortName>
        <ecNumber evidence="5 12">2.5.1.15</ecNumber>
    </recommendedName>
    <alternativeName>
        <fullName evidence="11 12">Dihydropteroate pyrophosphorylase</fullName>
    </alternativeName>
</protein>
<dbReference type="GO" id="GO:0046872">
    <property type="term" value="F:metal ion binding"/>
    <property type="evidence" value="ECO:0007669"/>
    <property type="project" value="UniProtKB-KW"/>
</dbReference>
<dbReference type="Proteomes" id="UP000230052">
    <property type="component" value="Unassembled WGS sequence"/>
</dbReference>
<evidence type="ECO:0000256" key="5">
    <source>
        <dbReference type="ARBA" id="ARBA00012458"/>
    </source>
</evidence>
<dbReference type="NCBIfam" id="TIGR01496">
    <property type="entry name" value="DHPS"/>
    <property type="match status" value="1"/>
</dbReference>
<dbReference type="CDD" id="cd00739">
    <property type="entry name" value="DHPS"/>
    <property type="match status" value="1"/>
</dbReference>
<keyword evidence="9 12" id="KW-0460">Magnesium</keyword>
<comment type="function">
    <text evidence="12">Catalyzes the condensation of para-aminobenzoate (pABA) with 6-hydroxymethyl-7,8-dihydropterin diphosphate (DHPt-PP) to form 7,8-dihydropteroate (H2Pte), the immediate precursor of folate derivatives.</text>
</comment>
<dbReference type="SUPFAM" id="SSF51717">
    <property type="entry name" value="Dihydropteroate synthetase-like"/>
    <property type="match status" value="1"/>
</dbReference>
<evidence type="ECO:0000256" key="11">
    <source>
        <dbReference type="ARBA" id="ARBA00030193"/>
    </source>
</evidence>
<evidence type="ECO:0000256" key="7">
    <source>
        <dbReference type="ARBA" id="ARBA00022679"/>
    </source>
</evidence>
<evidence type="ECO:0000256" key="9">
    <source>
        <dbReference type="ARBA" id="ARBA00022842"/>
    </source>
</evidence>
<dbReference type="UniPathway" id="UPA00077">
    <property type="reaction ID" value="UER00156"/>
</dbReference>
<dbReference type="GO" id="GO:0046656">
    <property type="term" value="P:folic acid biosynthetic process"/>
    <property type="evidence" value="ECO:0007669"/>
    <property type="project" value="UniProtKB-KW"/>
</dbReference>
<name>A0A2J0L0B2_9BACT</name>
<dbReference type="PROSITE" id="PS00792">
    <property type="entry name" value="DHPS_1"/>
    <property type="match status" value="1"/>
</dbReference>
<keyword evidence="8 12" id="KW-0479">Metal-binding</keyword>
<comment type="pathway">
    <text evidence="3 12">Cofactor biosynthesis; tetrahydrofolate biosynthesis; 7,8-dihydrofolate from 2-amino-4-hydroxy-6-hydroxymethyl-7,8-dihydropteridine diphosphate and 4-aminobenzoate: step 1/2.</text>
</comment>
<evidence type="ECO:0000259" key="13">
    <source>
        <dbReference type="PROSITE" id="PS50972"/>
    </source>
</evidence>
<sequence length="294" mass="32106">MLTLSRKNLEQKRPDPEDIICKRRTLCLSKKTYVMGVLNRTPDSFSDGGVFLDEDKAVRHAEEMVRDGADIIDIGGESTKPGSEPVSVKEELSRVIPIIKRIAQDIDVPISIDTQKSEVAEAAIEAGASIINDVTALRGDERMKSIVAKYGTPIVLMHMKGTPKTMQIDPEYHTLISEIISYLKESIGIAKEAGIPEGKIIIDPGIGFGKTTGHNLSVIRNLNRFKTLGRPILVGVSRKSFIGKILNSEVNDRLMGTAASVAISILNGANIVRVHDVKPMVEIARIADAIRFAE</sequence>
<comment type="cofactor">
    <cofactor evidence="2 12">
        <name>Mg(2+)</name>
        <dbReference type="ChEBI" id="CHEBI:18420"/>
    </cofactor>
</comment>
<evidence type="ECO:0000256" key="3">
    <source>
        <dbReference type="ARBA" id="ARBA00004763"/>
    </source>
</evidence>